<dbReference type="Proteomes" id="UP000593566">
    <property type="component" value="Unassembled WGS sequence"/>
</dbReference>
<dbReference type="Pfam" id="PF13041">
    <property type="entry name" value="PPR_2"/>
    <property type="match status" value="1"/>
</dbReference>
<comment type="caution">
    <text evidence="2">The sequence shown here is derived from an EMBL/GenBank/DDBJ whole genome shotgun (WGS) entry which is preliminary data.</text>
</comment>
<feature type="compositionally biased region" description="Basic and acidic residues" evidence="1">
    <location>
        <begin position="673"/>
        <end position="686"/>
    </location>
</feature>
<feature type="region of interest" description="Disordered" evidence="1">
    <location>
        <begin position="370"/>
        <end position="390"/>
    </location>
</feature>
<keyword evidence="3" id="KW-1185">Reference proteome</keyword>
<reference evidence="2 3" key="1">
    <citation type="journal article" date="2020" name="Genomics">
        <title>Complete, high-quality genomes from long-read metagenomic sequencing of two wolf lichen thalli reveals enigmatic genome architecture.</title>
        <authorList>
            <person name="McKenzie S.K."/>
            <person name="Walston R.F."/>
            <person name="Allen J.L."/>
        </authorList>
    </citation>
    <scope>NUCLEOTIDE SEQUENCE [LARGE SCALE GENOMIC DNA]</scope>
    <source>
        <strain evidence="2">WasteWater1</strain>
    </source>
</reference>
<dbReference type="InterPro" id="IPR002885">
    <property type="entry name" value="PPR_rpt"/>
</dbReference>
<dbReference type="EMBL" id="JACCJB010000013">
    <property type="protein sequence ID" value="KAF6221789.1"/>
    <property type="molecule type" value="Genomic_DNA"/>
</dbReference>
<dbReference type="AlphaFoldDB" id="A0A8H6CE71"/>
<dbReference type="RefSeq" id="XP_037151224.1">
    <property type="nucleotide sequence ID" value="XM_037292685.1"/>
</dbReference>
<feature type="region of interest" description="Disordered" evidence="1">
    <location>
        <begin position="619"/>
        <end position="701"/>
    </location>
</feature>
<organism evidence="2 3">
    <name type="scientific">Letharia lupina</name>
    <dbReference type="NCBI Taxonomy" id="560253"/>
    <lineage>
        <taxon>Eukaryota</taxon>
        <taxon>Fungi</taxon>
        <taxon>Dikarya</taxon>
        <taxon>Ascomycota</taxon>
        <taxon>Pezizomycotina</taxon>
        <taxon>Lecanoromycetes</taxon>
        <taxon>OSLEUM clade</taxon>
        <taxon>Lecanoromycetidae</taxon>
        <taxon>Lecanorales</taxon>
        <taxon>Lecanorineae</taxon>
        <taxon>Parmeliaceae</taxon>
        <taxon>Letharia</taxon>
    </lineage>
</organism>
<evidence type="ECO:0000313" key="3">
    <source>
        <dbReference type="Proteomes" id="UP000593566"/>
    </source>
</evidence>
<dbReference type="GeneID" id="59330171"/>
<feature type="compositionally biased region" description="Basic and acidic residues" evidence="1">
    <location>
        <begin position="625"/>
        <end position="638"/>
    </location>
</feature>
<dbReference type="PANTHER" id="PTHR47938:SF35">
    <property type="entry name" value="PENTATRICOPEPTIDE REPEAT-CONTAINING PROTEIN 4, MITOCHONDRIAL-RELATED"/>
    <property type="match status" value="1"/>
</dbReference>
<dbReference type="GO" id="GO:0003729">
    <property type="term" value="F:mRNA binding"/>
    <property type="evidence" value="ECO:0007669"/>
    <property type="project" value="TreeGrafter"/>
</dbReference>
<evidence type="ECO:0000256" key="1">
    <source>
        <dbReference type="SAM" id="MobiDB-lite"/>
    </source>
</evidence>
<evidence type="ECO:0000313" key="2">
    <source>
        <dbReference type="EMBL" id="KAF6221789.1"/>
    </source>
</evidence>
<dbReference type="InterPro" id="IPR011990">
    <property type="entry name" value="TPR-like_helical_dom_sf"/>
</dbReference>
<name>A0A8H6CE71_9LECA</name>
<proteinExistence type="predicted"/>
<evidence type="ECO:0008006" key="4">
    <source>
        <dbReference type="Google" id="ProtNLM"/>
    </source>
</evidence>
<accession>A0A8H6CE71</accession>
<dbReference type="Gene3D" id="1.25.40.10">
    <property type="entry name" value="Tetratricopeptide repeat domain"/>
    <property type="match status" value="1"/>
</dbReference>
<dbReference type="PANTHER" id="PTHR47938">
    <property type="entry name" value="RESPIRATORY COMPLEX I CHAPERONE (CIA84), PUTATIVE (AFU_ORTHOLOGUE AFUA_2G06020)-RELATED"/>
    <property type="match status" value="1"/>
</dbReference>
<gene>
    <name evidence="2" type="ORF">HO133_001757</name>
</gene>
<protein>
    <recommendedName>
        <fullName evidence="4">Pentatricopeptide repeat protein</fullName>
    </recommendedName>
</protein>
<sequence>MPTSLPTTREPLRTQLILTSSPPHLLASQATRCSIWLRRGYATEAYLTRHVPGSEPAPFPHDRTHISDAKFEQDKKSKLALEVRWLKDPVKLADHTVKLLREDQFEKALDIVRLASRDVVSTVSWNHLIDYEMSKARVPNAVKLYNEMKKRAQLPDAYTFTILFRGFSWCPPNPQICSRALSIYQSMFAENSPVRPSIIHTNAVLKVCALAHDVDALLGIAAELPTRGSGAPNNLTFTTILNGIQSKAVEETNGQKATSRGEGTGRNKIRALAVHQGRRIWVDVRQRWMSGDLYLDEKLVCAMGRLLSLGGEPQDLDDILSLLEQTMGLPRQVARLADPALGRAGEASGPNDDLELLPRSPANVELEAVLSSSREEDDFPELPSDPLAPLPKAAGATQSAVRPGRNTLSLVVDACIRLKYARAAQNYWGLLTSPDSYNSIIPDSENYHTYLRLLRLRRSAKLAVELVDELTSGDLTGKAGVETKTFRIALSCCVRDNKNRNSIFHAEKLVKIMTETLSYPDAKALGMYLQVALLQKPRDWRVIMSAIRGCELGVRNLRSLIAYEPAGPRKQNEEDILELVRGLISAIDVVLDLGNEEIDGKEKKRCRERRHMLAAYVTRTHHRRVAEGKSHEVKKGEDEGTGGKVLSPKRSRSGRRSDDHPNLDGEGENDGFEGERNEAVARRPAEEVSDGILGPGRGGWKREWEPRRRVQGWEKKDRETMDRESVDRGWAWKFQKGRNDERAERY</sequence>